<accession>X0VVL2</accession>
<feature type="non-terminal residue" evidence="1">
    <location>
        <position position="1"/>
    </location>
</feature>
<evidence type="ECO:0000313" key="1">
    <source>
        <dbReference type="EMBL" id="GAG15172.1"/>
    </source>
</evidence>
<name>X0VVL2_9ZZZZ</name>
<proteinExistence type="predicted"/>
<organism evidence="1">
    <name type="scientific">marine sediment metagenome</name>
    <dbReference type="NCBI Taxonomy" id="412755"/>
    <lineage>
        <taxon>unclassified sequences</taxon>
        <taxon>metagenomes</taxon>
        <taxon>ecological metagenomes</taxon>
    </lineage>
</organism>
<sequence length="39" mass="4197">GATQDFSMHLLADESIEGGGITFVFGNGKWYDCGHARHA</sequence>
<dbReference type="EMBL" id="BARS01037736">
    <property type="protein sequence ID" value="GAG15172.1"/>
    <property type="molecule type" value="Genomic_DNA"/>
</dbReference>
<gene>
    <name evidence="1" type="ORF">S01H1_57825</name>
</gene>
<comment type="caution">
    <text evidence="1">The sequence shown here is derived from an EMBL/GenBank/DDBJ whole genome shotgun (WGS) entry which is preliminary data.</text>
</comment>
<reference evidence="1" key="1">
    <citation type="journal article" date="2014" name="Front. Microbiol.">
        <title>High frequency of phylogenetically diverse reductive dehalogenase-homologous genes in deep subseafloor sedimentary metagenomes.</title>
        <authorList>
            <person name="Kawai M."/>
            <person name="Futagami T."/>
            <person name="Toyoda A."/>
            <person name="Takaki Y."/>
            <person name="Nishi S."/>
            <person name="Hori S."/>
            <person name="Arai W."/>
            <person name="Tsubouchi T."/>
            <person name="Morono Y."/>
            <person name="Uchiyama I."/>
            <person name="Ito T."/>
            <person name="Fujiyama A."/>
            <person name="Inagaki F."/>
            <person name="Takami H."/>
        </authorList>
    </citation>
    <scope>NUCLEOTIDE SEQUENCE</scope>
    <source>
        <strain evidence="1">Expedition CK06-06</strain>
    </source>
</reference>
<protein>
    <submittedName>
        <fullName evidence="1">Uncharacterized protein</fullName>
    </submittedName>
</protein>
<dbReference type="AlphaFoldDB" id="X0VVL2"/>